<dbReference type="EMBL" id="CP029210">
    <property type="protein sequence ID" value="AWI53731.1"/>
    <property type="molecule type" value="Genomic_DNA"/>
</dbReference>
<dbReference type="KEGG" id="aon:DEH84_10000"/>
<name>A0A2U8FRN4_9BURK</name>
<organism evidence="1 2">
    <name type="scientific">Aquabacterium olei</name>
    <dbReference type="NCBI Taxonomy" id="1296669"/>
    <lineage>
        <taxon>Bacteria</taxon>
        <taxon>Pseudomonadati</taxon>
        <taxon>Pseudomonadota</taxon>
        <taxon>Betaproteobacteria</taxon>
        <taxon>Burkholderiales</taxon>
        <taxon>Aquabacterium</taxon>
    </lineage>
</organism>
<evidence type="ECO:0000313" key="2">
    <source>
        <dbReference type="Proteomes" id="UP000244892"/>
    </source>
</evidence>
<dbReference type="RefSeq" id="WP_109036730.1">
    <property type="nucleotide sequence ID" value="NZ_CP029210.1"/>
</dbReference>
<evidence type="ECO:0000313" key="1">
    <source>
        <dbReference type="EMBL" id="AWI53731.1"/>
    </source>
</evidence>
<accession>A0A2U8FRN4</accession>
<gene>
    <name evidence="1" type="ORF">DEH84_10000</name>
</gene>
<reference evidence="1 2" key="1">
    <citation type="submission" date="2018-05" db="EMBL/GenBank/DDBJ databases">
        <title>complete genome sequence of Aquabacterium olei NBRC 110486.</title>
        <authorList>
            <person name="Tang B."/>
            <person name="Chang J."/>
            <person name="Zhang L."/>
            <person name="Yang H."/>
        </authorList>
    </citation>
    <scope>NUCLEOTIDE SEQUENCE [LARGE SCALE GENOMIC DNA]</scope>
    <source>
        <strain evidence="1 2">NBRC 110486</strain>
    </source>
</reference>
<protein>
    <submittedName>
        <fullName evidence="1">Uncharacterized protein</fullName>
    </submittedName>
</protein>
<dbReference type="Proteomes" id="UP000244892">
    <property type="component" value="Chromosome"/>
</dbReference>
<keyword evidence="2" id="KW-1185">Reference proteome</keyword>
<dbReference type="AlphaFoldDB" id="A0A2U8FRN4"/>
<dbReference type="OrthoDB" id="9781878at2"/>
<proteinExistence type="predicted"/>
<sequence>MHPTLLMLVSDAARQHDVEQCWRAAQPTGLLATASSLSDAALLVNTLRVAVIVMDGAFAGASPALLRHFRRQSPHSRILVFGDDVHSGNPPVRAWDALQDSLEAVLPIARHG</sequence>